<keyword evidence="1" id="KW-0732">Signal</keyword>
<comment type="caution">
    <text evidence="3">The sequence shown here is derived from an EMBL/GenBank/DDBJ whole genome shotgun (WGS) entry which is preliminary data.</text>
</comment>
<dbReference type="Proteomes" id="UP000257127">
    <property type="component" value="Unassembled WGS sequence"/>
</dbReference>
<dbReference type="Gene3D" id="3.20.20.80">
    <property type="entry name" value="Glycosidases"/>
    <property type="match status" value="1"/>
</dbReference>
<proteinExistence type="predicted"/>
<evidence type="ECO:0000259" key="2">
    <source>
        <dbReference type="Pfam" id="PF18962"/>
    </source>
</evidence>
<dbReference type="InterPro" id="IPR017853">
    <property type="entry name" value="GH"/>
</dbReference>
<dbReference type="InterPro" id="IPR026444">
    <property type="entry name" value="Secre_tail"/>
</dbReference>
<evidence type="ECO:0000256" key="1">
    <source>
        <dbReference type="ARBA" id="ARBA00022729"/>
    </source>
</evidence>
<keyword evidence="4" id="KW-1185">Reference proteome</keyword>
<evidence type="ECO:0000313" key="3">
    <source>
        <dbReference type="EMBL" id="RFC54068.1"/>
    </source>
</evidence>
<dbReference type="AlphaFoldDB" id="A0A3E1EX22"/>
<accession>A0A3E1EX22</accession>
<organism evidence="3 4">
    <name type="scientific">Brumimicrobium aurantiacum</name>
    <dbReference type="NCBI Taxonomy" id="1737063"/>
    <lineage>
        <taxon>Bacteria</taxon>
        <taxon>Pseudomonadati</taxon>
        <taxon>Bacteroidota</taxon>
        <taxon>Flavobacteriia</taxon>
        <taxon>Flavobacteriales</taxon>
        <taxon>Crocinitomicaceae</taxon>
        <taxon>Brumimicrobium</taxon>
    </lineage>
</organism>
<dbReference type="NCBIfam" id="TIGR04183">
    <property type="entry name" value="Por_Secre_tail"/>
    <property type="match status" value="1"/>
</dbReference>
<name>A0A3E1EX22_9FLAO</name>
<evidence type="ECO:0000313" key="4">
    <source>
        <dbReference type="Proteomes" id="UP000257127"/>
    </source>
</evidence>
<protein>
    <submittedName>
        <fullName evidence="3">T9SS C-terminal target domain-containing protein</fullName>
    </submittedName>
</protein>
<reference evidence="3 4" key="1">
    <citation type="submission" date="2018-08" db="EMBL/GenBank/DDBJ databases">
        <title>The draft genome squence of Brumimicrobium sp. N62.</title>
        <authorList>
            <person name="Du Z.-J."/>
            <person name="Luo H.-R."/>
        </authorList>
    </citation>
    <scope>NUCLEOTIDE SEQUENCE [LARGE SCALE GENOMIC DNA]</scope>
    <source>
        <strain evidence="3 4">N62</strain>
    </source>
</reference>
<dbReference type="Pfam" id="PF18962">
    <property type="entry name" value="Por_Secre_tail"/>
    <property type="match status" value="1"/>
</dbReference>
<dbReference type="SUPFAM" id="SSF51445">
    <property type="entry name" value="(Trans)glycosidases"/>
    <property type="match status" value="1"/>
</dbReference>
<gene>
    <name evidence="3" type="ORF">DXU93_08745</name>
</gene>
<sequence>MVHRSNTFNFNVIESGDPGYVQVHSNKRNLTRDGRMIFPVGQNFPSPGGDTGQECGGNFSSITPNTENCTDITVWNDYLDEVESYFSLGNQYGDPNKPKFIRFVAMPWSSSIEFEEKGNYYNRLHYASEIDKLIDLCEEYDGLMIYDLMYQSQFMYRNYYPDWCWEHLDTNGTHINANYPYYCYNDDPGPGGKKPHEMFTNQEDLNYHKQRTRYILSRYGYSTQIYEWELLSEPFHLNSHPVGGSPFGDQNHPEHNIVRNAVSNYHDVISRYIKDSLSWNRQLVGIDMGATANVFDKQSIALGSIDIIGFNPYYVKPNELIVSSNSSMYKFVKDINIERAINDLHPVPVIIPEGGIRDSYSSCSNYDLRSVDEMTLGFTGVAGFHLWNGRAEHTANYIELWKNTFRAQNHMNGDDVINTLSDGWGDWKHGMGKGKLKENDYDDVEAVEMQSYVSSNQEIIVGYIKNRTYNVYTQSSGGICDNVGWNNPGNNPVNSLYNFQWDDIKNLEVLKVDDVLTLKTYDVDFYGDINGTIQYISTDNKLSSIGGKLKLRYPELYVEEHWQNRPVIWFVAKSEDYNGMMQNNDITEDSTDVFLKEFLAIDHDTLTQAPSLKVYPNPFEDYFIVESPVDDEMIIKDPTGRIILKERISSGQNRLQTEALTSGIYFVRFVGQGETFKIVKR</sequence>
<dbReference type="EMBL" id="QURB01000005">
    <property type="protein sequence ID" value="RFC54068.1"/>
    <property type="molecule type" value="Genomic_DNA"/>
</dbReference>
<feature type="domain" description="Secretion system C-terminal sorting" evidence="2">
    <location>
        <begin position="614"/>
        <end position="675"/>
    </location>
</feature>